<sequence length="56" mass="6266">MKELKPCPFCGGKIEKVNAPMMNTVMFVCKKCGADVCFYGAEHEPKASKAWNRRAN</sequence>
<gene>
    <name evidence="1" type="ORF">DXC78_09355</name>
</gene>
<comment type="caution">
    <text evidence="1">The sequence shown here is derived from an EMBL/GenBank/DDBJ whole genome shotgun (WGS) entry which is preliminary data.</text>
</comment>
<evidence type="ECO:0000313" key="1">
    <source>
        <dbReference type="EMBL" id="RGD74834.1"/>
    </source>
</evidence>
<dbReference type="AlphaFoldDB" id="A0A3E3DZW7"/>
<name>A0A3E3DZW7_9FIRM</name>
<evidence type="ECO:0000313" key="2">
    <source>
        <dbReference type="Proteomes" id="UP000260721"/>
    </source>
</evidence>
<dbReference type="Proteomes" id="UP000260721">
    <property type="component" value="Unassembled WGS sequence"/>
</dbReference>
<dbReference type="EMBL" id="QUSK01000021">
    <property type="protein sequence ID" value="RGD74834.1"/>
    <property type="molecule type" value="Genomic_DNA"/>
</dbReference>
<proteinExistence type="predicted"/>
<accession>A0A3E3DZW7</accession>
<dbReference type="NCBIfam" id="TIGR03655">
    <property type="entry name" value="anti_R_Lar"/>
    <property type="match status" value="1"/>
</dbReference>
<organism evidence="1 2">
    <name type="scientific">Faecalicoccus pleomorphus</name>
    <dbReference type="NCBI Taxonomy" id="1323"/>
    <lineage>
        <taxon>Bacteria</taxon>
        <taxon>Bacillati</taxon>
        <taxon>Bacillota</taxon>
        <taxon>Erysipelotrichia</taxon>
        <taxon>Erysipelotrichales</taxon>
        <taxon>Erysipelotrichaceae</taxon>
        <taxon>Faecalicoccus</taxon>
    </lineage>
</organism>
<dbReference type="Pfam" id="PF14354">
    <property type="entry name" value="Lar_restr_allev"/>
    <property type="match status" value="1"/>
</dbReference>
<dbReference type="SUPFAM" id="SSF57850">
    <property type="entry name" value="RING/U-box"/>
    <property type="match status" value="1"/>
</dbReference>
<protein>
    <submittedName>
        <fullName evidence="1">Restriction alleviation protein, Lar family</fullName>
    </submittedName>
</protein>
<dbReference type="InterPro" id="IPR019908">
    <property type="entry name" value="Toxin_RalR"/>
</dbReference>
<dbReference type="RefSeq" id="WP_117446778.1">
    <property type="nucleotide sequence ID" value="NZ_JBFBOW010000001.1"/>
</dbReference>
<reference evidence="1 2" key="1">
    <citation type="submission" date="2018-08" db="EMBL/GenBank/DDBJ databases">
        <title>A genome reference for cultivated species of the human gut microbiota.</title>
        <authorList>
            <person name="Zou Y."/>
            <person name="Xue W."/>
            <person name="Luo G."/>
        </authorList>
    </citation>
    <scope>NUCLEOTIDE SEQUENCE [LARGE SCALE GENOMIC DNA]</scope>
    <source>
        <strain evidence="1 2">TF08-11</strain>
    </source>
</reference>